<dbReference type="InterPro" id="IPR013083">
    <property type="entry name" value="Znf_RING/FYVE/PHD"/>
</dbReference>
<keyword evidence="3" id="KW-0808">Transferase</keyword>
<organism evidence="11 12">
    <name type="scientific">Manihot esculenta</name>
    <name type="common">Cassava</name>
    <name type="synonym">Jatropha manihot</name>
    <dbReference type="NCBI Taxonomy" id="3983"/>
    <lineage>
        <taxon>Eukaryota</taxon>
        <taxon>Viridiplantae</taxon>
        <taxon>Streptophyta</taxon>
        <taxon>Embryophyta</taxon>
        <taxon>Tracheophyta</taxon>
        <taxon>Spermatophyta</taxon>
        <taxon>Magnoliopsida</taxon>
        <taxon>eudicotyledons</taxon>
        <taxon>Gunneridae</taxon>
        <taxon>Pentapetalae</taxon>
        <taxon>rosids</taxon>
        <taxon>fabids</taxon>
        <taxon>Malpighiales</taxon>
        <taxon>Euphorbiaceae</taxon>
        <taxon>Crotonoideae</taxon>
        <taxon>Manihoteae</taxon>
        <taxon>Manihot</taxon>
    </lineage>
</organism>
<evidence type="ECO:0000256" key="7">
    <source>
        <dbReference type="ARBA" id="ARBA00022833"/>
    </source>
</evidence>
<evidence type="ECO:0000256" key="6">
    <source>
        <dbReference type="ARBA" id="ARBA00022786"/>
    </source>
</evidence>
<dbReference type="PROSITE" id="PS50089">
    <property type="entry name" value="ZF_RING_2"/>
    <property type="match status" value="1"/>
</dbReference>
<dbReference type="Gramene" id="Manes.08G036600.2.v8.1">
    <property type="protein sequence ID" value="Manes.08G036600.2.v8.1.CDS"/>
    <property type="gene ID" value="Manes.08G036600.v8.1"/>
</dbReference>
<feature type="region of interest" description="Disordered" evidence="9">
    <location>
        <begin position="149"/>
        <end position="199"/>
    </location>
</feature>
<dbReference type="PANTHER" id="PTHR46463">
    <property type="entry name" value="ZINC FINGER, RING/FYVE/PHD-TYPE"/>
    <property type="match status" value="1"/>
</dbReference>
<reference evidence="11 12" key="1">
    <citation type="submission" date="2016-02" db="EMBL/GenBank/DDBJ databases">
        <title>WGS assembly of Manihot esculenta.</title>
        <authorList>
            <person name="Bredeson J.V."/>
            <person name="Prochnik S.E."/>
            <person name="Lyons J.B."/>
            <person name="Schmutz J."/>
            <person name="Grimwood J."/>
            <person name="Vrebalov J."/>
            <person name="Bart R.S."/>
            <person name="Amuge T."/>
            <person name="Ferguson M.E."/>
            <person name="Green R."/>
            <person name="Putnam N."/>
            <person name="Stites J."/>
            <person name="Rounsley S."/>
            <person name="Rokhsar D.S."/>
        </authorList>
    </citation>
    <scope>NUCLEOTIDE SEQUENCE [LARGE SCALE GENOMIC DNA]</scope>
    <source>
        <strain evidence="12">cv. AM560-2</strain>
        <tissue evidence="11">Leaf</tissue>
    </source>
</reference>
<dbReference type="AlphaFoldDB" id="A0A251KAY7"/>
<evidence type="ECO:0000256" key="8">
    <source>
        <dbReference type="PROSITE-ProRule" id="PRU00175"/>
    </source>
</evidence>
<evidence type="ECO:0000313" key="11">
    <source>
        <dbReference type="EMBL" id="OAY43032.1"/>
    </source>
</evidence>
<dbReference type="OrthoDB" id="1681166at2759"/>
<keyword evidence="6" id="KW-0833">Ubl conjugation pathway</keyword>
<evidence type="ECO:0000256" key="3">
    <source>
        <dbReference type="ARBA" id="ARBA00022679"/>
    </source>
</evidence>
<keyword evidence="7" id="KW-0862">Zinc</keyword>
<dbReference type="InterPro" id="IPR001841">
    <property type="entry name" value="Znf_RING"/>
</dbReference>
<feature type="compositionally biased region" description="Polar residues" evidence="9">
    <location>
        <begin position="333"/>
        <end position="383"/>
    </location>
</feature>
<dbReference type="Proteomes" id="UP000091857">
    <property type="component" value="Chromosome 8"/>
</dbReference>
<dbReference type="EMBL" id="CM004394">
    <property type="protein sequence ID" value="OAY43032.1"/>
    <property type="molecule type" value="Genomic_DNA"/>
</dbReference>
<dbReference type="GO" id="GO:0004842">
    <property type="term" value="F:ubiquitin-protein transferase activity"/>
    <property type="evidence" value="ECO:0000318"/>
    <property type="project" value="GO_Central"/>
</dbReference>
<evidence type="ECO:0000256" key="4">
    <source>
        <dbReference type="ARBA" id="ARBA00022723"/>
    </source>
</evidence>
<dbReference type="FunFam" id="3.30.40.10:FF:000746">
    <property type="entry name" value="E3 ubiquitin-protein ligase RHF2A"/>
    <property type="match status" value="1"/>
</dbReference>
<keyword evidence="5 8" id="KW-0863">Zinc-finger</keyword>
<dbReference type="STRING" id="3983.A0A251KAY7"/>
<dbReference type="GO" id="GO:0008270">
    <property type="term" value="F:zinc ion binding"/>
    <property type="evidence" value="ECO:0007669"/>
    <property type="project" value="UniProtKB-KW"/>
</dbReference>
<protein>
    <recommendedName>
        <fullName evidence="2">RING-type E3 ubiquitin transferase</fullName>
        <ecNumber evidence="2">2.3.2.27</ecNumber>
    </recommendedName>
</protein>
<evidence type="ECO:0000256" key="5">
    <source>
        <dbReference type="ARBA" id="ARBA00022771"/>
    </source>
</evidence>
<evidence type="ECO:0000256" key="2">
    <source>
        <dbReference type="ARBA" id="ARBA00012483"/>
    </source>
</evidence>
<keyword evidence="4" id="KW-0479">Metal-binding</keyword>
<accession>A0A251KAY7</accession>
<dbReference type="PANTHER" id="PTHR46463:SF80">
    <property type="entry name" value="RING-TYPE DOMAIN-CONTAINING PROTEIN"/>
    <property type="match status" value="1"/>
</dbReference>
<evidence type="ECO:0000256" key="1">
    <source>
        <dbReference type="ARBA" id="ARBA00000900"/>
    </source>
</evidence>
<proteinExistence type="predicted"/>
<keyword evidence="12" id="KW-1185">Reference proteome</keyword>
<dbReference type="OMA" id="PETTHMA"/>
<dbReference type="EMBL" id="CM004394">
    <property type="protein sequence ID" value="OAY43031.1"/>
    <property type="molecule type" value="Genomic_DNA"/>
</dbReference>
<evidence type="ECO:0000313" key="12">
    <source>
        <dbReference type="Proteomes" id="UP000091857"/>
    </source>
</evidence>
<dbReference type="Gene3D" id="3.30.40.10">
    <property type="entry name" value="Zinc/RING finger domain, C3HC4 (zinc finger)"/>
    <property type="match status" value="1"/>
</dbReference>
<dbReference type="Pfam" id="PF13639">
    <property type="entry name" value="zf-RING_2"/>
    <property type="match status" value="1"/>
</dbReference>
<dbReference type="SMART" id="SM00184">
    <property type="entry name" value="RING"/>
    <property type="match status" value="1"/>
</dbReference>
<dbReference type="SUPFAM" id="SSF57850">
    <property type="entry name" value="RING/U-box"/>
    <property type="match status" value="1"/>
</dbReference>
<evidence type="ECO:0000256" key="9">
    <source>
        <dbReference type="SAM" id="MobiDB-lite"/>
    </source>
</evidence>
<dbReference type="Gramene" id="Manes.08G036600.1.v8.1">
    <property type="protein sequence ID" value="Manes.08G036600.1.v8.1.CDS"/>
    <property type="gene ID" value="Manes.08G036600.v8.1"/>
</dbReference>
<feature type="domain" description="RING-type" evidence="10">
    <location>
        <begin position="29"/>
        <end position="69"/>
    </location>
</feature>
<dbReference type="GO" id="GO:0061630">
    <property type="term" value="F:ubiquitin protein ligase activity"/>
    <property type="evidence" value="ECO:0007669"/>
    <property type="project" value="UniProtKB-EC"/>
</dbReference>
<comment type="catalytic activity">
    <reaction evidence="1">
        <text>S-ubiquitinyl-[E2 ubiquitin-conjugating enzyme]-L-cysteine + [acceptor protein]-L-lysine = [E2 ubiquitin-conjugating enzyme]-L-cysteine + N(6)-ubiquitinyl-[acceptor protein]-L-lysine.</text>
        <dbReference type="EC" id="2.3.2.27"/>
    </reaction>
</comment>
<gene>
    <name evidence="11" type="ORF">MANES_08G036600</name>
</gene>
<sequence length="383" mass="41751">METKKPETHMTSAVAFVEGGIQDSYDDACSICLEEFCESDPSTVTNCNHEYHLQCILEWCQRSSQCPMCLQSINLKDPTSQELLEAVERERNFRAAPSRNATIFRHPTLGDFELQHLPVGASDSDLEERIIQHLAAAAAMGRTHHFSRRDVQRNRQSSHGRPHFLVFSTHPGAPSSGHVSSSPTEVGGENEPAAVSVANPSSPIAFCGDPPPQQNLQFPSAVMDQGSSASGSAIMRTNHQGMSFNNRTASHSSSPNEDRGGPSEFQSFSESLKSRLNAVSMRYKESISRSTRGWKERLFSRSSSDLGSEIRREVNAGIASVSCMMEHLETGDNSRANQVSVPTRSTDYSVAERSNQNNANTGRQSPLNESNTLASCAASPAST</sequence>
<feature type="region of interest" description="Disordered" evidence="9">
    <location>
        <begin position="330"/>
        <end position="383"/>
    </location>
</feature>
<evidence type="ECO:0000259" key="10">
    <source>
        <dbReference type="PROSITE" id="PS50089"/>
    </source>
</evidence>
<feature type="region of interest" description="Disordered" evidence="9">
    <location>
        <begin position="243"/>
        <end position="269"/>
    </location>
</feature>
<feature type="compositionally biased region" description="Polar residues" evidence="9">
    <location>
        <begin position="243"/>
        <end position="255"/>
    </location>
</feature>
<name>A0A251KAY7_MANES</name>
<dbReference type="EC" id="2.3.2.27" evidence="2"/>